<reference evidence="10" key="1">
    <citation type="submission" date="2022-10" db="EMBL/GenBank/DDBJ databases">
        <title>Genome assembly of Pristionchus species.</title>
        <authorList>
            <person name="Yoshida K."/>
            <person name="Sommer R.J."/>
        </authorList>
    </citation>
    <scope>NUCLEOTIDE SEQUENCE [LARGE SCALE GENOMIC DNA]</scope>
    <source>
        <strain evidence="10">RS5460</strain>
    </source>
</reference>
<dbReference type="AlphaFoldDB" id="A0AAN4Z0M8"/>
<comment type="subcellular location">
    <subcellularLocation>
        <location evidence="1">Nucleus</location>
    </subcellularLocation>
</comment>
<dbReference type="Pfam" id="PF13912">
    <property type="entry name" value="zf-C2H2_6"/>
    <property type="match status" value="1"/>
</dbReference>
<keyword evidence="10" id="KW-1185">Reference proteome</keyword>
<dbReference type="SMART" id="SM00355">
    <property type="entry name" value="ZnF_C2H2"/>
    <property type="match status" value="3"/>
</dbReference>
<dbReference type="FunFam" id="3.30.160.60:FF:000145">
    <property type="entry name" value="Zinc finger protein 574"/>
    <property type="match status" value="1"/>
</dbReference>
<feature type="domain" description="C2H2-type" evidence="8">
    <location>
        <begin position="82"/>
        <end position="107"/>
    </location>
</feature>
<keyword evidence="2" id="KW-0479">Metal-binding</keyword>
<evidence type="ECO:0000256" key="1">
    <source>
        <dbReference type="ARBA" id="ARBA00004123"/>
    </source>
</evidence>
<dbReference type="GO" id="GO:0000981">
    <property type="term" value="F:DNA-binding transcription factor activity, RNA polymerase II-specific"/>
    <property type="evidence" value="ECO:0007669"/>
    <property type="project" value="TreeGrafter"/>
</dbReference>
<dbReference type="FunFam" id="3.30.160.60:FF:000534">
    <property type="entry name" value="zinc finger protein 674"/>
    <property type="match status" value="1"/>
</dbReference>
<proteinExistence type="predicted"/>
<feature type="domain" description="C2H2-type" evidence="8">
    <location>
        <begin position="12"/>
        <end position="39"/>
    </location>
</feature>
<name>A0AAN4Z0M8_9BILA</name>
<evidence type="ECO:0000313" key="10">
    <source>
        <dbReference type="Proteomes" id="UP001328107"/>
    </source>
</evidence>
<dbReference type="Gene3D" id="3.30.160.60">
    <property type="entry name" value="Classic Zinc Finger"/>
    <property type="match status" value="3"/>
</dbReference>
<dbReference type="PROSITE" id="PS50157">
    <property type="entry name" value="ZINC_FINGER_C2H2_2"/>
    <property type="match status" value="3"/>
</dbReference>
<keyword evidence="5" id="KW-0862">Zinc</keyword>
<evidence type="ECO:0000256" key="5">
    <source>
        <dbReference type="ARBA" id="ARBA00022833"/>
    </source>
</evidence>
<dbReference type="EMBL" id="BTRK01000001">
    <property type="protein sequence ID" value="GMR31149.1"/>
    <property type="molecule type" value="Genomic_DNA"/>
</dbReference>
<evidence type="ECO:0000256" key="7">
    <source>
        <dbReference type="PROSITE-ProRule" id="PRU00042"/>
    </source>
</evidence>
<dbReference type="Proteomes" id="UP001328107">
    <property type="component" value="Unassembled WGS sequence"/>
</dbReference>
<dbReference type="InterPro" id="IPR036236">
    <property type="entry name" value="Znf_C2H2_sf"/>
</dbReference>
<protein>
    <recommendedName>
        <fullName evidence="8">C2H2-type domain-containing protein</fullName>
    </recommendedName>
</protein>
<evidence type="ECO:0000256" key="3">
    <source>
        <dbReference type="ARBA" id="ARBA00022737"/>
    </source>
</evidence>
<dbReference type="Pfam" id="PF00096">
    <property type="entry name" value="zf-C2H2"/>
    <property type="match status" value="2"/>
</dbReference>
<keyword evidence="3" id="KW-0677">Repeat</keyword>
<feature type="non-terminal residue" evidence="9">
    <location>
        <position position="1"/>
    </location>
</feature>
<keyword evidence="6" id="KW-0539">Nucleus</keyword>
<dbReference type="SUPFAM" id="SSF57667">
    <property type="entry name" value="beta-beta-alpha zinc fingers"/>
    <property type="match status" value="2"/>
</dbReference>
<evidence type="ECO:0000256" key="6">
    <source>
        <dbReference type="ARBA" id="ARBA00023242"/>
    </source>
</evidence>
<dbReference type="GO" id="GO:0005634">
    <property type="term" value="C:nucleus"/>
    <property type="evidence" value="ECO:0007669"/>
    <property type="project" value="UniProtKB-SubCell"/>
</dbReference>
<evidence type="ECO:0000259" key="8">
    <source>
        <dbReference type="PROSITE" id="PS50157"/>
    </source>
</evidence>
<organism evidence="9 10">
    <name type="scientific">Pristionchus mayeri</name>
    <dbReference type="NCBI Taxonomy" id="1317129"/>
    <lineage>
        <taxon>Eukaryota</taxon>
        <taxon>Metazoa</taxon>
        <taxon>Ecdysozoa</taxon>
        <taxon>Nematoda</taxon>
        <taxon>Chromadorea</taxon>
        <taxon>Rhabditida</taxon>
        <taxon>Rhabditina</taxon>
        <taxon>Diplogasteromorpha</taxon>
        <taxon>Diplogasteroidea</taxon>
        <taxon>Neodiplogasteridae</taxon>
        <taxon>Pristionchus</taxon>
    </lineage>
</organism>
<keyword evidence="4 7" id="KW-0863">Zinc-finger</keyword>
<dbReference type="PROSITE" id="PS00028">
    <property type="entry name" value="ZINC_FINGER_C2H2_1"/>
    <property type="match status" value="3"/>
</dbReference>
<evidence type="ECO:0000313" key="9">
    <source>
        <dbReference type="EMBL" id="GMR31149.1"/>
    </source>
</evidence>
<dbReference type="PANTHER" id="PTHR24394">
    <property type="entry name" value="ZINC FINGER PROTEIN"/>
    <property type="match status" value="1"/>
</dbReference>
<sequence>SFLEDEESRKPFNCEECGKRFTSQQYLENHLITHLDKDDPRKKRSECKVCGRTLAGASSLSAHMQTHLDENDPEQAAKKRPFKCEECGIRFRNNANLRNHTKNAHSE</sequence>
<dbReference type="PANTHER" id="PTHR24394:SF29">
    <property type="entry name" value="MYONEURIN"/>
    <property type="match status" value="1"/>
</dbReference>
<feature type="domain" description="C2H2-type" evidence="8">
    <location>
        <begin position="45"/>
        <end position="72"/>
    </location>
</feature>
<evidence type="ECO:0000256" key="4">
    <source>
        <dbReference type="ARBA" id="ARBA00022771"/>
    </source>
</evidence>
<comment type="caution">
    <text evidence="9">The sequence shown here is derived from an EMBL/GenBank/DDBJ whole genome shotgun (WGS) entry which is preliminary data.</text>
</comment>
<evidence type="ECO:0000256" key="2">
    <source>
        <dbReference type="ARBA" id="ARBA00022723"/>
    </source>
</evidence>
<accession>A0AAN4Z0M8</accession>
<feature type="non-terminal residue" evidence="9">
    <location>
        <position position="107"/>
    </location>
</feature>
<dbReference type="InterPro" id="IPR013087">
    <property type="entry name" value="Znf_C2H2_type"/>
</dbReference>
<gene>
    <name evidence="9" type="ORF">PMAYCL1PPCAC_01344</name>
</gene>
<dbReference type="GO" id="GO:0008270">
    <property type="term" value="F:zinc ion binding"/>
    <property type="evidence" value="ECO:0007669"/>
    <property type="project" value="UniProtKB-KW"/>
</dbReference>